<keyword evidence="2" id="KW-1185">Reference proteome</keyword>
<protein>
    <submittedName>
        <fullName evidence="1">Uncharacterized protein</fullName>
    </submittedName>
</protein>
<gene>
    <name evidence="1" type="ORF">SAMN05216456_1700</name>
</gene>
<dbReference type="Proteomes" id="UP000199074">
    <property type="component" value="Unassembled WGS sequence"/>
</dbReference>
<organism evidence="1 2">
    <name type="scientific">Devosia crocina</name>
    <dbReference type="NCBI Taxonomy" id="429728"/>
    <lineage>
        <taxon>Bacteria</taxon>
        <taxon>Pseudomonadati</taxon>
        <taxon>Pseudomonadota</taxon>
        <taxon>Alphaproteobacteria</taxon>
        <taxon>Hyphomicrobiales</taxon>
        <taxon>Devosiaceae</taxon>
        <taxon>Devosia</taxon>
    </lineage>
</organism>
<sequence length="335" mass="33453">MKQAVAALGGGKVRTSISGSVPLLASDANGTVIQSGFSSAGSITTFQIPSDANATIAQGSIIRVISARPTLASRVEADPGVTLNFMDAPFISPLGSADLVKTGANQWSIINYSELDGRPTILGYFASATASDLNLAFGSIGVPNTAAGVLHVLFCETAAQAVSTPAGYTVIPGLPQTTGTAGSTSATALYGFYRVLDGSETSVSIPAPGDHLVYQSLFITGADPVTPFAVGAGNVAGTAATAVSMPTVTTVRNDNLVIAAVAYATDTNVAQFSGPVNTNLSSLIVKNDRASNTGNGGGIALVTGIKAAPGATGITTGTLATSSVQARWTGAINPK</sequence>
<name>A0A1I7ND71_9HYPH</name>
<proteinExistence type="predicted"/>
<evidence type="ECO:0000313" key="2">
    <source>
        <dbReference type="Proteomes" id="UP000199074"/>
    </source>
</evidence>
<reference evidence="1 2" key="1">
    <citation type="submission" date="2016-10" db="EMBL/GenBank/DDBJ databases">
        <authorList>
            <person name="de Groot N.N."/>
        </authorList>
    </citation>
    <scope>NUCLEOTIDE SEQUENCE [LARGE SCALE GENOMIC DNA]</scope>
    <source>
        <strain evidence="1 2">IPL20</strain>
    </source>
</reference>
<dbReference type="AlphaFoldDB" id="A0A1I7ND71"/>
<evidence type="ECO:0000313" key="1">
    <source>
        <dbReference type="EMBL" id="SFV32589.1"/>
    </source>
</evidence>
<accession>A0A1I7ND71</accession>
<dbReference type="EMBL" id="FPCK01000001">
    <property type="protein sequence ID" value="SFV32589.1"/>
    <property type="molecule type" value="Genomic_DNA"/>
</dbReference>